<dbReference type="PANTHER" id="PTHR30290:SF10">
    <property type="entry name" value="PERIPLASMIC OLIGOPEPTIDE-BINDING PROTEIN-RELATED"/>
    <property type="match status" value="1"/>
</dbReference>
<evidence type="ECO:0000256" key="1">
    <source>
        <dbReference type="ARBA" id="ARBA00004196"/>
    </source>
</evidence>
<sequence length="554" mass="57890">MAFPATLSHPEYGGHPIAHDNAVTTAHRSLEIRMSHSTRNRALAAAAALAASALALTACTGTAGNGPTGDAPDTAKLVIGLDSDQAPLGYDPIRYSAGQRMFFEGVYDSLFVLAQDGSVVPDLVTEFTYNEDQTELTLDLDTSATFADGTTLSADLVKKNLDFRGDSDLSAYSQLATGGNNEITEVTVVDEDTVTLAFAAPKPGFEANLVLPAGAIVGADGVADRGSLDSTPDGSGPLEVDLDATVKGNSYVLVKKDDHPDADDYPFDSYEFRPILDPQARVSAAISGEVDVAYITAETQAQAESAGIGHVANGGTIQNIIAFDKAGATAPQWADPRVFKALSLAIDREEFVNAVHPGEVPTASALPADSPGYIAELEDEYAYDPEAAKDLLAEAGYPDGFDLTFTISPTSQRDLEALQPFWAAIGVNVTLKNAASTEESFAAVQKEPLGGPIALTWTNPPGNVFGVLFGFANFHGADNPAIKGAAGAYGAAGTDEDAKAAALTDLNRAIVDAGWLIPLYEQLAPWTYNTEKVAEPTFVGAEPFPILATLTPAS</sequence>
<evidence type="ECO:0000259" key="5">
    <source>
        <dbReference type="Pfam" id="PF00496"/>
    </source>
</evidence>
<dbReference type="EMBL" id="FLQR01000002">
    <property type="protein sequence ID" value="SBS71184.1"/>
    <property type="molecule type" value="Genomic_DNA"/>
</dbReference>
<accession>A0A1Y5NXT7</accession>
<dbReference type="GO" id="GO:0015833">
    <property type="term" value="P:peptide transport"/>
    <property type="evidence" value="ECO:0007669"/>
    <property type="project" value="TreeGrafter"/>
</dbReference>
<dbReference type="InterPro" id="IPR039424">
    <property type="entry name" value="SBP_5"/>
</dbReference>
<keyword evidence="4" id="KW-0732">Signal</keyword>
<comment type="subcellular location">
    <subcellularLocation>
        <location evidence="1">Cell envelope</location>
    </subcellularLocation>
</comment>
<protein>
    <submittedName>
        <fullName evidence="6">ABC-type dipeptide transport system, periplasmic component</fullName>
    </submittedName>
</protein>
<dbReference type="AlphaFoldDB" id="A0A1Y5NXT7"/>
<organism evidence="6">
    <name type="scientific">uncultured Microbacterium sp</name>
    <dbReference type="NCBI Taxonomy" id="191216"/>
    <lineage>
        <taxon>Bacteria</taxon>
        <taxon>Bacillati</taxon>
        <taxon>Actinomycetota</taxon>
        <taxon>Actinomycetes</taxon>
        <taxon>Micrococcales</taxon>
        <taxon>Microbacteriaceae</taxon>
        <taxon>Microbacterium</taxon>
        <taxon>environmental samples</taxon>
    </lineage>
</organism>
<dbReference type="InterPro" id="IPR000914">
    <property type="entry name" value="SBP_5_dom"/>
</dbReference>
<name>A0A1Y5NXT7_9MICO</name>
<keyword evidence="3" id="KW-0813">Transport</keyword>
<gene>
    <name evidence="6" type="ORF">MIPYR_100037</name>
</gene>
<dbReference type="SUPFAM" id="SSF53850">
    <property type="entry name" value="Periplasmic binding protein-like II"/>
    <property type="match status" value="1"/>
</dbReference>
<proteinExistence type="inferred from homology"/>
<evidence type="ECO:0000256" key="4">
    <source>
        <dbReference type="ARBA" id="ARBA00022729"/>
    </source>
</evidence>
<dbReference type="Pfam" id="PF00496">
    <property type="entry name" value="SBP_bac_5"/>
    <property type="match status" value="1"/>
</dbReference>
<dbReference type="PANTHER" id="PTHR30290">
    <property type="entry name" value="PERIPLASMIC BINDING COMPONENT OF ABC TRANSPORTER"/>
    <property type="match status" value="1"/>
</dbReference>
<evidence type="ECO:0000256" key="2">
    <source>
        <dbReference type="ARBA" id="ARBA00005695"/>
    </source>
</evidence>
<dbReference type="GO" id="GO:0030313">
    <property type="term" value="C:cell envelope"/>
    <property type="evidence" value="ECO:0007669"/>
    <property type="project" value="UniProtKB-SubCell"/>
</dbReference>
<reference evidence="6" key="1">
    <citation type="submission" date="2016-03" db="EMBL/GenBank/DDBJ databases">
        <authorList>
            <person name="Ploux O."/>
        </authorList>
    </citation>
    <scope>NUCLEOTIDE SEQUENCE</scope>
    <source>
        <strain evidence="6">UC1</strain>
    </source>
</reference>
<dbReference type="Gene3D" id="3.40.190.10">
    <property type="entry name" value="Periplasmic binding protein-like II"/>
    <property type="match status" value="1"/>
</dbReference>
<evidence type="ECO:0000256" key="3">
    <source>
        <dbReference type="ARBA" id="ARBA00022448"/>
    </source>
</evidence>
<dbReference type="Gene3D" id="3.10.105.10">
    <property type="entry name" value="Dipeptide-binding Protein, Domain 3"/>
    <property type="match status" value="1"/>
</dbReference>
<dbReference type="GO" id="GO:1904680">
    <property type="term" value="F:peptide transmembrane transporter activity"/>
    <property type="evidence" value="ECO:0007669"/>
    <property type="project" value="TreeGrafter"/>
</dbReference>
<evidence type="ECO:0000313" key="6">
    <source>
        <dbReference type="EMBL" id="SBS71184.1"/>
    </source>
</evidence>
<feature type="domain" description="Solute-binding protein family 5" evidence="5">
    <location>
        <begin position="119"/>
        <end position="442"/>
    </location>
</feature>
<comment type="similarity">
    <text evidence="2">Belongs to the bacterial solute-binding protein 5 family.</text>
</comment>